<reference evidence="1" key="1">
    <citation type="submission" date="2020-10" db="EMBL/GenBank/DDBJ databases">
        <authorList>
            <person name="Muller C M."/>
        </authorList>
    </citation>
    <scope>NUCLEOTIDE SEQUENCE</scope>
    <source>
        <strain evidence="1">THUN-12</strain>
    </source>
</reference>
<dbReference type="EMBL" id="CAJHIT010000006">
    <property type="protein sequence ID" value="CAD6502792.1"/>
    <property type="molecule type" value="Genomic_DNA"/>
</dbReference>
<evidence type="ECO:0000313" key="1">
    <source>
        <dbReference type="EMBL" id="CAD6502792.1"/>
    </source>
</evidence>
<dbReference type="AlphaFoldDB" id="A0A9W4GEQ4"/>
<gene>
    <name evidence="1" type="ORF">BGTH12_LOCUS4150</name>
</gene>
<sequence length="230" mass="26345">MDIVGKIFQGQTPVTDISHVDFGGNEAEEIECLNYIEGLTPATDEAEGLKISRIRTHKNCPDITLARLAYRGWISIRGLYSVCAPRNQRILARVDADYPIIIENVISANHFFMWDFQQARTYAFAWYMGHLHVFEWFRMGNIWRPITDISTPENNHYKILNTFFLNHKVTLDFASRDRQGACSSEKKGSSGRWASYMRRKDIKNAIEAVRIYDLGFFSSPLPTGSRGLLG</sequence>
<proteinExistence type="predicted"/>
<dbReference type="Proteomes" id="UP000683417">
    <property type="component" value="Unassembled WGS sequence"/>
</dbReference>
<comment type="caution">
    <text evidence="1">The sequence shown here is derived from an EMBL/GenBank/DDBJ whole genome shotgun (WGS) entry which is preliminary data.</text>
</comment>
<organism evidence="1 2">
    <name type="scientific">Blumeria graminis f. sp. triticale</name>
    <dbReference type="NCBI Taxonomy" id="1689686"/>
    <lineage>
        <taxon>Eukaryota</taxon>
        <taxon>Fungi</taxon>
        <taxon>Dikarya</taxon>
        <taxon>Ascomycota</taxon>
        <taxon>Pezizomycotina</taxon>
        <taxon>Leotiomycetes</taxon>
        <taxon>Erysiphales</taxon>
        <taxon>Erysiphaceae</taxon>
        <taxon>Blumeria</taxon>
    </lineage>
</organism>
<accession>A0A9W4GEQ4</accession>
<protein>
    <submittedName>
        <fullName evidence="1">BgTH12-05382</fullName>
    </submittedName>
</protein>
<evidence type="ECO:0000313" key="2">
    <source>
        <dbReference type="Proteomes" id="UP000683417"/>
    </source>
</evidence>
<name>A0A9W4GEQ4_BLUGR</name>